<feature type="region of interest" description="Disordered" evidence="1">
    <location>
        <begin position="50"/>
        <end position="87"/>
    </location>
</feature>
<reference evidence="2 3" key="1">
    <citation type="journal article" date="2016" name="Mol. Biol. Evol.">
        <title>Comparative Genomics of Early-Diverging Mushroom-Forming Fungi Provides Insights into the Origins of Lignocellulose Decay Capabilities.</title>
        <authorList>
            <person name="Nagy L.G."/>
            <person name="Riley R."/>
            <person name="Tritt A."/>
            <person name="Adam C."/>
            <person name="Daum C."/>
            <person name="Floudas D."/>
            <person name="Sun H."/>
            <person name="Yadav J.S."/>
            <person name="Pangilinan J."/>
            <person name="Larsson K.H."/>
            <person name="Matsuura K."/>
            <person name="Barry K."/>
            <person name="Labutti K."/>
            <person name="Kuo R."/>
            <person name="Ohm R.A."/>
            <person name="Bhattacharya S.S."/>
            <person name="Shirouzu T."/>
            <person name="Yoshinaga Y."/>
            <person name="Martin F.M."/>
            <person name="Grigoriev I.V."/>
            <person name="Hibbett D.S."/>
        </authorList>
    </citation>
    <scope>NUCLEOTIDE SEQUENCE [LARGE SCALE GENOMIC DNA]</scope>
    <source>
        <strain evidence="2 3">HHB9708</strain>
    </source>
</reference>
<keyword evidence="3" id="KW-1185">Reference proteome</keyword>
<evidence type="ECO:0000313" key="2">
    <source>
        <dbReference type="EMBL" id="KZS96577.1"/>
    </source>
</evidence>
<name>A0A164Y4T1_9AGAM</name>
<dbReference type="AlphaFoldDB" id="A0A164Y4T1"/>
<accession>A0A164Y4T1</accession>
<dbReference type="Proteomes" id="UP000076722">
    <property type="component" value="Unassembled WGS sequence"/>
</dbReference>
<evidence type="ECO:0000313" key="3">
    <source>
        <dbReference type="Proteomes" id="UP000076722"/>
    </source>
</evidence>
<protein>
    <submittedName>
        <fullName evidence="2">Uncharacterized protein</fullName>
    </submittedName>
</protein>
<evidence type="ECO:0000256" key="1">
    <source>
        <dbReference type="SAM" id="MobiDB-lite"/>
    </source>
</evidence>
<dbReference type="EMBL" id="KV419399">
    <property type="protein sequence ID" value="KZS96577.1"/>
    <property type="molecule type" value="Genomic_DNA"/>
</dbReference>
<gene>
    <name evidence="2" type="ORF">SISNIDRAFT_483133</name>
</gene>
<proteinExistence type="predicted"/>
<organism evidence="2 3">
    <name type="scientific">Sistotremastrum niveocremeum HHB9708</name>
    <dbReference type="NCBI Taxonomy" id="1314777"/>
    <lineage>
        <taxon>Eukaryota</taxon>
        <taxon>Fungi</taxon>
        <taxon>Dikarya</taxon>
        <taxon>Basidiomycota</taxon>
        <taxon>Agaricomycotina</taxon>
        <taxon>Agaricomycetes</taxon>
        <taxon>Sistotremastrales</taxon>
        <taxon>Sistotremastraceae</taxon>
        <taxon>Sertulicium</taxon>
        <taxon>Sertulicium niveocremeum</taxon>
    </lineage>
</organism>
<sequence length="210" mass="23384">MAEHLNCFNHGDIDSSSISRTTRSAIKCSPPTNEYPEALQELCAVTEVESEKSSRAGIEGSEEPPKRVNIMRTGKPPNAKSTGSNPYPSESLGVDLHSFPLWMSYIEEELKIRGIQHTRHLNARIATLLRRVDHISSSSEMTISVSKDSARPPSTILQNEQSQYDGNGGESRLAQDRYSPSHVVPRADSQYRRFGTDIPFSTQVNHVFVE</sequence>